<dbReference type="GO" id="GO:0005886">
    <property type="term" value="C:plasma membrane"/>
    <property type="evidence" value="ECO:0007669"/>
    <property type="project" value="UniProtKB-SubCell"/>
</dbReference>
<evidence type="ECO:0000256" key="3">
    <source>
        <dbReference type="ARBA" id="ARBA00022692"/>
    </source>
</evidence>
<name>F5XWD1_RAMTT</name>
<dbReference type="Proteomes" id="UP000008385">
    <property type="component" value="Chromosome"/>
</dbReference>
<keyword evidence="4 6" id="KW-1133">Transmembrane helix</keyword>
<feature type="transmembrane region" description="Helical" evidence="6">
    <location>
        <begin position="64"/>
        <end position="87"/>
    </location>
</feature>
<keyword evidence="2" id="KW-1003">Cell membrane</keyword>
<sequence>MRVVAGVLLWFAAIRWAAAHGSVPLRPDTLWHAWSFDPVVLVPLLLAVWLYGRGLRQLWTSAGWGRGVALSHVVAFAFGTAALFVALVSPLDVLGEELLSAHMAQHALLVTAAPVLLLLGKPGAVLAWALPAESRKRFLRSHPWRALAALIGALSRPLPSAFLHGLALWGWHAPRAFDAAVASYGVHMLEHACFFGTALLFWKAILDAHSRRRAAAALGAAFATLVHGGLLGALLTTAPFPLYAWYLDRTAPWGLNALEDQQLAGLIMWVPMGIVYLGACLALASRLLASRNDKHLTVDGAPQGHWTAVDQRARS</sequence>
<feature type="transmembrane region" description="Helical" evidence="6">
    <location>
        <begin position="181"/>
        <end position="202"/>
    </location>
</feature>
<organism evidence="7 8">
    <name type="scientific">Ramlibacter tataouinensis (strain ATCC BAA-407 / DSM 14655 / LMG 21543 / TTB310)</name>
    <dbReference type="NCBI Taxonomy" id="365046"/>
    <lineage>
        <taxon>Bacteria</taxon>
        <taxon>Pseudomonadati</taxon>
        <taxon>Pseudomonadota</taxon>
        <taxon>Betaproteobacteria</taxon>
        <taxon>Burkholderiales</taxon>
        <taxon>Comamonadaceae</taxon>
        <taxon>Ramlibacter</taxon>
    </lineage>
</organism>
<reference evidence="7 8" key="2">
    <citation type="journal article" date="2011" name="PLoS ONE">
        <title>The Cyst-Dividing Bacterium Ramlibacter tataouinensis TTB310 Genome Reveals a Well-Stocked Toolbox for Adaptation to a Desert Environment.</title>
        <authorList>
            <person name="De Luca G."/>
            <person name="Barakat M."/>
            <person name="Ortet P."/>
            <person name="Fochesato S."/>
            <person name="Jourlin-Castelli C."/>
            <person name="Ansaldi M."/>
            <person name="Py B."/>
            <person name="Fichant G."/>
            <person name="Coutinho P.M."/>
            <person name="Voulhoux R."/>
            <person name="Bastien O."/>
            <person name="Marechal E."/>
            <person name="Henrissat B."/>
            <person name="Quentin Y."/>
            <person name="Noirot P."/>
            <person name="Filloux A."/>
            <person name="Mejean V."/>
            <person name="Dubow M.S."/>
            <person name="Barras F."/>
            <person name="Barbe V."/>
            <person name="Weissenbach J."/>
            <person name="Mihalcescu I."/>
            <person name="Vermeglio A."/>
            <person name="Achouak W."/>
            <person name="Heulin T."/>
        </authorList>
    </citation>
    <scope>NUCLEOTIDE SEQUENCE [LARGE SCALE GENOMIC DNA]</scope>
    <source>
        <strain evidence="8">ATCC BAA-407 / DSM 14655 / LMG 21543 / TTB310</strain>
    </source>
</reference>
<protein>
    <submittedName>
        <fullName evidence="7">Candidate membrane protein</fullName>
    </submittedName>
</protein>
<dbReference type="HOGENOM" id="CLU_054944_0_1_4"/>
<reference evidence="8" key="1">
    <citation type="submission" date="2006-01" db="EMBL/GenBank/DDBJ databases">
        <title>Genome of the cyst-dividing bacterium Ramlibacter tataouinensis.</title>
        <authorList>
            <person name="Barakat M."/>
            <person name="Ortet P."/>
            <person name="De Luca G."/>
            <person name="Jourlin-Castelli C."/>
            <person name="Ansaldi M."/>
            <person name="Py B."/>
            <person name="Fichant G."/>
            <person name="Coutinho P."/>
            <person name="Voulhoux R."/>
            <person name="Bastien O."/>
            <person name="Roy S."/>
            <person name="Marechal E."/>
            <person name="Henrissat B."/>
            <person name="Quentin Y."/>
            <person name="Noirot P."/>
            <person name="Filloux A."/>
            <person name="Mejean V."/>
            <person name="DuBow M."/>
            <person name="Barras F."/>
            <person name="Heulin T."/>
        </authorList>
    </citation>
    <scope>NUCLEOTIDE SEQUENCE [LARGE SCALE GENOMIC DNA]</scope>
    <source>
        <strain evidence="8">ATCC BAA-407 / DSM 14655 / LMG 21543 / TTB310</strain>
    </source>
</reference>
<proteinExistence type="predicted"/>
<keyword evidence="8" id="KW-1185">Reference proteome</keyword>
<dbReference type="EMBL" id="CP000245">
    <property type="protein sequence ID" value="AEG91701.1"/>
    <property type="molecule type" value="Genomic_DNA"/>
</dbReference>
<dbReference type="KEGG" id="rta:Rta_06230"/>
<evidence type="ECO:0000256" key="2">
    <source>
        <dbReference type="ARBA" id="ARBA00022475"/>
    </source>
</evidence>
<feature type="transmembrane region" description="Helical" evidence="6">
    <location>
        <begin position="144"/>
        <end position="169"/>
    </location>
</feature>
<comment type="subcellular location">
    <subcellularLocation>
        <location evidence="1">Cell membrane</location>
        <topology evidence="1">Multi-pass membrane protein</topology>
    </subcellularLocation>
</comment>
<dbReference type="eggNOG" id="COG3336">
    <property type="taxonomic scope" value="Bacteria"/>
</dbReference>
<dbReference type="AlphaFoldDB" id="F5XWD1"/>
<accession>F5XWD1</accession>
<evidence type="ECO:0000313" key="8">
    <source>
        <dbReference type="Proteomes" id="UP000008385"/>
    </source>
</evidence>
<feature type="transmembrane region" description="Helical" evidence="6">
    <location>
        <begin position="107"/>
        <end position="132"/>
    </location>
</feature>
<dbReference type="InterPro" id="IPR019108">
    <property type="entry name" value="Caa3_assmbl_CtaG-rel"/>
</dbReference>
<evidence type="ECO:0000256" key="4">
    <source>
        <dbReference type="ARBA" id="ARBA00022989"/>
    </source>
</evidence>
<dbReference type="PATRIC" id="fig|365046.3.peg.638"/>
<feature type="transmembrane region" description="Helical" evidence="6">
    <location>
        <begin position="266"/>
        <end position="284"/>
    </location>
</feature>
<feature type="transmembrane region" description="Helical" evidence="6">
    <location>
        <begin position="31"/>
        <end position="52"/>
    </location>
</feature>
<keyword evidence="5 6" id="KW-0472">Membrane</keyword>
<evidence type="ECO:0000256" key="6">
    <source>
        <dbReference type="SAM" id="Phobius"/>
    </source>
</evidence>
<dbReference type="Pfam" id="PF09678">
    <property type="entry name" value="Caa3_CtaG"/>
    <property type="match status" value="1"/>
</dbReference>
<dbReference type="STRING" id="365046.Rta_06230"/>
<evidence type="ECO:0000256" key="5">
    <source>
        <dbReference type="ARBA" id="ARBA00023136"/>
    </source>
</evidence>
<gene>
    <name evidence="7" type="ordered locus">Rta_06230</name>
</gene>
<evidence type="ECO:0000256" key="1">
    <source>
        <dbReference type="ARBA" id="ARBA00004651"/>
    </source>
</evidence>
<keyword evidence="3 6" id="KW-0812">Transmembrane</keyword>
<evidence type="ECO:0000313" key="7">
    <source>
        <dbReference type="EMBL" id="AEG91701.1"/>
    </source>
</evidence>
<feature type="transmembrane region" description="Helical" evidence="6">
    <location>
        <begin position="214"/>
        <end position="246"/>
    </location>
</feature>